<dbReference type="PROSITE" id="PS51469">
    <property type="entry name" value="SUN"/>
    <property type="match status" value="1"/>
</dbReference>
<dbReference type="Pfam" id="PF07738">
    <property type="entry name" value="Sad1_UNC"/>
    <property type="match status" value="1"/>
</dbReference>
<organism evidence="6 7">
    <name type="scientific">Rotaria magnacalcarata</name>
    <dbReference type="NCBI Taxonomy" id="392030"/>
    <lineage>
        <taxon>Eukaryota</taxon>
        <taxon>Metazoa</taxon>
        <taxon>Spiralia</taxon>
        <taxon>Gnathifera</taxon>
        <taxon>Rotifera</taxon>
        <taxon>Eurotatoria</taxon>
        <taxon>Bdelloidea</taxon>
        <taxon>Philodinida</taxon>
        <taxon>Philodinidae</taxon>
        <taxon>Rotaria</taxon>
    </lineage>
</organism>
<dbReference type="InterPro" id="IPR045119">
    <property type="entry name" value="SUN1-5"/>
</dbReference>
<keyword evidence="4" id="KW-0472">Membrane</keyword>
<reference evidence="6" key="1">
    <citation type="submission" date="2021-02" db="EMBL/GenBank/DDBJ databases">
        <authorList>
            <person name="Nowell W R."/>
        </authorList>
    </citation>
    <scope>NUCLEOTIDE SEQUENCE</scope>
</reference>
<dbReference type="Proteomes" id="UP000681720">
    <property type="component" value="Unassembled WGS sequence"/>
</dbReference>
<protein>
    <recommendedName>
        <fullName evidence="5">SUN domain-containing protein</fullName>
    </recommendedName>
</protein>
<gene>
    <name evidence="6" type="ORF">GIL414_LOCUS13106</name>
</gene>
<comment type="subcellular location">
    <subcellularLocation>
        <location evidence="1">Membrane</location>
    </subcellularLocation>
</comment>
<evidence type="ECO:0000256" key="3">
    <source>
        <dbReference type="ARBA" id="ARBA00022989"/>
    </source>
</evidence>
<dbReference type="AlphaFoldDB" id="A0A8S2NZ71"/>
<evidence type="ECO:0000313" key="7">
    <source>
        <dbReference type="Proteomes" id="UP000681720"/>
    </source>
</evidence>
<feature type="non-terminal residue" evidence="6">
    <location>
        <position position="1"/>
    </location>
</feature>
<keyword evidence="3" id="KW-1133">Transmembrane helix</keyword>
<feature type="domain" description="SUN" evidence="5">
    <location>
        <begin position="9"/>
        <end position="172"/>
    </location>
</feature>
<evidence type="ECO:0000256" key="4">
    <source>
        <dbReference type="ARBA" id="ARBA00023136"/>
    </source>
</evidence>
<keyword evidence="2" id="KW-0812">Transmembrane</keyword>
<dbReference type="GO" id="GO:0034993">
    <property type="term" value="C:meiotic nuclear membrane microtubule tethering complex"/>
    <property type="evidence" value="ECO:0007669"/>
    <property type="project" value="TreeGrafter"/>
</dbReference>
<evidence type="ECO:0000256" key="2">
    <source>
        <dbReference type="ARBA" id="ARBA00022692"/>
    </source>
</evidence>
<sequence>LSTSFLLLGGKVVDTRCEEYTDEPQQKVVKFLGIPIVHMSKQPDIIIKHGRMPGQCFPFKGDHGSVVIRLAVPVIPTEFVLEHLSKSISIVGHTNSAPNNFTVYALKDKNDKEGTVLGRYNYDAENGAALQRFKPQIANVPAVEYIEVQITSNWGNPAYTCLYRFRVHGDMQSVTPTAS</sequence>
<dbReference type="PANTHER" id="PTHR12911:SF8">
    <property type="entry name" value="KLAROID PROTEIN-RELATED"/>
    <property type="match status" value="1"/>
</dbReference>
<name>A0A8S2NZ71_9BILA</name>
<dbReference type="GO" id="GO:0043495">
    <property type="term" value="F:protein-membrane adaptor activity"/>
    <property type="evidence" value="ECO:0007669"/>
    <property type="project" value="TreeGrafter"/>
</dbReference>
<proteinExistence type="predicted"/>
<evidence type="ECO:0000259" key="5">
    <source>
        <dbReference type="PROSITE" id="PS51469"/>
    </source>
</evidence>
<evidence type="ECO:0000256" key="1">
    <source>
        <dbReference type="ARBA" id="ARBA00004370"/>
    </source>
</evidence>
<dbReference type="PANTHER" id="PTHR12911">
    <property type="entry name" value="SAD1/UNC-84-LIKE PROTEIN-RELATED"/>
    <property type="match status" value="1"/>
</dbReference>
<dbReference type="InterPro" id="IPR012919">
    <property type="entry name" value="SUN_dom"/>
</dbReference>
<dbReference type="Gene3D" id="2.60.120.260">
    <property type="entry name" value="Galactose-binding domain-like"/>
    <property type="match status" value="1"/>
</dbReference>
<dbReference type="EMBL" id="CAJOBJ010005244">
    <property type="protein sequence ID" value="CAF4025333.1"/>
    <property type="molecule type" value="Genomic_DNA"/>
</dbReference>
<comment type="caution">
    <text evidence="6">The sequence shown here is derived from an EMBL/GenBank/DDBJ whole genome shotgun (WGS) entry which is preliminary data.</text>
</comment>
<evidence type="ECO:0000313" key="6">
    <source>
        <dbReference type="EMBL" id="CAF4025333.1"/>
    </source>
</evidence>
<accession>A0A8S2NZ71</accession>